<dbReference type="PANTHER" id="PTHR45751">
    <property type="entry name" value="COPINE FAMILY PROTEIN 1"/>
    <property type="match status" value="1"/>
</dbReference>
<dbReference type="InterPro" id="IPR010734">
    <property type="entry name" value="Copine_C"/>
</dbReference>
<dbReference type="Proteomes" id="UP000749559">
    <property type="component" value="Unassembled WGS sequence"/>
</dbReference>
<evidence type="ECO:0000313" key="3">
    <source>
        <dbReference type="EMBL" id="CAH1801528.1"/>
    </source>
</evidence>
<gene>
    <name evidence="3" type="ORF">OFUS_LOCUS25315</name>
</gene>
<dbReference type="GO" id="GO:0005634">
    <property type="term" value="C:nucleus"/>
    <property type="evidence" value="ECO:0007669"/>
    <property type="project" value="TreeGrafter"/>
</dbReference>
<dbReference type="SMART" id="SM00327">
    <property type="entry name" value="VWA"/>
    <property type="match status" value="1"/>
</dbReference>
<dbReference type="GO" id="GO:0004842">
    <property type="term" value="F:ubiquitin-protein transferase activity"/>
    <property type="evidence" value="ECO:0007669"/>
    <property type="project" value="TreeGrafter"/>
</dbReference>
<dbReference type="Gene3D" id="3.40.50.410">
    <property type="entry name" value="von Willebrand factor, type A domain"/>
    <property type="match status" value="1"/>
</dbReference>
<feature type="transmembrane region" description="Helical" evidence="1">
    <location>
        <begin position="6"/>
        <end position="21"/>
    </location>
</feature>
<sequence length="324" mass="36901">MLSLALYILAVLVGLILIWFFDPHEKEKNDTDFVEGRANRKARHDYRQSSIFAVLGLSREEILHFTAFRDHFHSFEEVIGACKRAGLEKSHLIIGVDFTASNEWQGRKTFSGNCLHKISGSRISNPYQKVISILGQTISAFDDDSLIPAYGFGDVMTQDQDVFPFKPDSSSCQDFHEVLEYYNDIARTVTLGGPTNFAPLIYRAMDIVRDTEEYHILVIIADGQVTEEDHTIQAIVKASLCALSIIVVGVGDGPWEIMEEFDDRLPRRKFDNFQFIDYHKITHKAKNPETALALHAMMEIPDQYKAIKQLGYLQNLRENTDLVH</sequence>
<organism evidence="3 4">
    <name type="scientific">Owenia fusiformis</name>
    <name type="common">Polychaete worm</name>
    <dbReference type="NCBI Taxonomy" id="6347"/>
    <lineage>
        <taxon>Eukaryota</taxon>
        <taxon>Metazoa</taxon>
        <taxon>Spiralia</taxon>
        <taxon>Lophotrochozoa</taxon>
        <taxon>Annelida</taxon>
        <taxon>Polychaeta</taxon>
        <taxon>Sedentaria</taxon>
        <taxon>Canalipalpata</taxon>
        <taxon>Sabellida</taxon>
        <taxon>Oweniida</taxon>
        <taxon>Oweniidae</taxon>
        <taxon>Owenia</taxon>
    </lineage>
</organism>
<name>A0A8S4QAE4_OWEFU</name>
<keyword evidence="4" id="KW-1185">Reference proteome</keyword>
<keyword evidence="1" id="KW-0472">Membrane</keyword>
<dbReference type="InterPro" id="IPR002035">
    <property type="entry name" value="VWF_A"/>
</dbReference>
<feature type="domain" description="VWFA" evidence="2">
    <location>
        <begin position="89"/>
        <end position="285"/>
    </location>
</feature>
<dbReference type="EMBL" id="CAIIXF020000012">
    <property type="protein sequence ID" value="CAH1801528.1"/>
    <property type="molecule type" value="Genomic_DNA"/>
</dbReference>
<accession>A0A8S4QAE4</accession>
<dbReference type="AlphaFoldDB" id="A0A8S4QAE4"/>
<evidence type="ECO:0000313" key="4">
    <source>
        <dbReference type="Proteomes" id="UP000749559"/>
    </source>
</evidence>
<dbReference type="Pfam" id="PF07002">
    <property type="entry name" value="Copine"/>
    <property type="match status" value="1"/>
</dbReference>
<dbReference type="PANTHER" id="PTHR45751:SF53">
    <property type="entry name" value="VWFA DOMAIN-CONTAINING PROTEIN"/>
    <property type="match status" value="1"/>
</dbReference>
<dbReference type="InterPro" id="IPR036465">
    <property type="entry name" value="vWFA_dom_sf"/>
</dbReference>
<dbReference type="SUPFAM" id="SSF53300">
    <property type="entry name" value="vWA-like"/>
    <property type="match status" value="1"/>
</dbReference>
<evidence type="ECO:0000256" key="1">
    <source>
        <dbReference type="SAM" id="Phobius"/>
    </source>
</evidence>
<dbReference type="OrthoDB" id="5855668at2759"/>
<dbReference type="GO" id="GO:0016567">
    <property type="term" value="P:protein ubiquitination"/>
    <property type="evidence" value="ECO:0007669"/>
    <property type="project" value="TreeGrafter"/>
</dbReference>
<keyword evidence="1" id="KW-1133">Transmembrane helix</keyword>
<keyword evidence="1" id="KW-0812">Transmembrane</keyword>
<proteinExistence type="predicted"/>
<protein>
    <recommendedName>
        <fullName evidence="2">VWFA domain-containing protein</fullName>
    </recommendedName>
</protein>
<dbReference type="InterPro" id="IPR052079">
    <property type="entry name" value="E3_ligase/Copine_domain"/>
</dbReference>
<reference evidence="3" key="1">
    <citation type="submission" date="2022-03" db="EMBL/GenBank/DDBJ databases">
        <authorList>
            <person name="Martin C."/>
        </authorList>
    </citation>
    <scope>NUCLEOTIDE SEQUENCE</scope>
</reference>
<comment type="caution">
    <text evidence="3">The sequence shown here is derived from an EMBL/GenBank/DDBJ whole genome shotgun (WGS) entry which is preliminary data.</text>
</comment>
<evidence type="ECO:0000259" key="2">
    <source>
        <dbReference type="SMART" id="SM00327"/>
    </source>
</evidence>